<keyword evidence="2" id="KW-0808">Transferase</keyword>
<keyword evidence="2" id="KW-0012">Acyltransferase</keyword>
<accession>A0A1C7PF30</accession>
<dbReference type="RefSeq" id="WP_067771700.1">
    <property type="nucleotide sequence ID" value="NZ_LIGX01000001.1"/>
</dbReference>
<reference evidence="3" key="1">
    <citation type="submission" date="2016-09" db="EMBL/GenBank/DDBJ databases">
        <authorList>
            <person name="Koehorst J."/>
        </authorList>
    </citation>
    <scope>NUCLEOTIDE SEQUENCE [LARGE SCALE GENOMIC DNA]</scope>
</reference>
<protein>
    <submittedName>
        <fullName evidence="2">Acyl-coa n-acyltransferase</fullName>
    </submittedName>
</protein>
<evidence type="ECO:0000313" key="2">
    <source>
        <dbReference type="EMBL" id="SEH87861.1"/>
    </source>
</evidence>
<proteinExistence type="predicted"/>
<dbReference type="CDD" id="cd04301">
    <property type="entry name" value="NAT_SF"/>
    <property type="match status" value="1"/>
</dbReference>
<dbReference type="PANTHER" id="PTHR43233:SF1">
    <property type="entry name" value="FAMILY N-ACETYLTRANSFERASE, PUTATIVE (AFU_ORTHOLOGUE AFUA_6G03350)-RELATED"/>
    <property type="match status" value="1"/>
</dbReference>
<dbReference type="STRING" id="1679444.PYTT_1405"/>
<dbReference type="Gene3D" id="3.40.630.30">
    <property type="match status" value="1"/>
</dbReference>
<dbReference type="InterPro" id="IPR000182">
    <property type="entry name" value="GNAT_dom"/>
</dbReference>
<dbReference type="Proteomes" id="UP000176204">
    <property type="component" value="Chromosome I"/>
</dbReference>
<evidence type="ECO:0000313" key="3">
    <source>
        <dbReference type="Proteomes" id="UP000176204"/>
    </source>
</evidence>
<keyword evidence="3" id="KW-1185">Reference proteome</keyword>
<dbReference type="EMBL" id="LT629973">
    <property type="protein sequence ID" value="SEH87861.1"/>
    <property type="molecule type" value="Genomic_DNA"/>
</dbReference>
<name>A0A1C7PF30_9BACT</name>
<organism evidence="2 3">
    <name type="scientific">Akkermansia glycaniphila</name>
    <dbReference type="NCBI Taxonomy" id="1679444"/>
    <lineage>
        <taxon>Bacteria</taxon>
        <taxon>Pseudomonadati</taxon>
        <taxon>Verrucomicrobiota</taxon>
        <taxon>Verrucomicrobiia</taxon>
        <taxon>Verrucomicrobiales</taxon>
        <taxon>Akkermansiaceae</taxon>
        <taxon>Akkermansia</taxon>
    </lineage>
</organism>
<feature type="domain" description="N-acetyltransferase" evidence="1">
    <location>
        <begin position="6"/>
        <end position="142"/>
    </location>
</feature>
<gene>
    <name evidence="2" type="ORF">PYTT_1405</name>
</gene>
<dbReference type="PANTHER" id="PTHR43233">
    <property type="entry name" value="FAMILY N-ACETYLTRANSFERASE, PUTATIVE (AFU_ORTHOLOGUE AFUA_6G03350)-RELATED"/>
    <property type="match status" value="1"/>
</dbReference>
<dbReference type="SUPFAM" id="SSF55729">
    <property type="entry name" value="Acyl-CoA N-acyltransferases (Nat)"/>
    <property type="match status" value="1"/>
</dbReference>
<dbReference type="KEGG" id="agl:PYTT_1405"/>
<dbReference type="OrthoDB" id="9792929at2"/>
<dbReference type="GO" id="GO:0016747">
    <property type="term" value="F:acyltransferase activity, transferring groups other than amino-acyl groups"/>
    <property type="evidence" value="ECO:0007669"/>
    <property type="project" value="InterPro"/>
</dbReference>
<dbReference type="Pfam" id="PF13508">
    <property type="entry name" value="Acetyltransf_7"/>
    <property type="match status" value="1"/>
</dbReference>
<evidence type="ECO:0000259" key="1">
    <source>
        <dbReference type="PROSITE" id="PS51186"/>
    </source>
</evidence>
<dbReference type="InterPro" id="IPR016181">
    <property type="entry name" value="Acyl_CoA_acyltransferase"/>
</dbReference>
<dbReference type="AlphaFoldDB" id="A0A1C7PF30"/>
<dbReference type="PROSITE" id="PS51186">
    <property type="entry name" value="GNAT"/>
    <property type="match status" value="1"/>
</dbReference>
<sequence>MKTPSILISDDRSKLQFDVICRFLNDHSYWAKTRSHAMIEESFDGSRWVFGMYDEENGVQVGGARVVSDGCTFGYVTDVFIVPEFQGKGLGSRLLAAVMENPEVARVGRMALLTETPEFYAPFGFSVHGAGDPMEFMQRKLPDFL</sequence>
<dbReference type="InterPro" id="IPR053144">
    <property type="entry name" value="Acetyltransferase_Butenolide"/>
</dbReference>